<keyword evidence="4" id="KW-0804">Transcription</keyword>
<dbReference type="EMBL" id="JBCNJP010000025">
    <property type="protein sequence ID" value="KAK9056273.1"/>
    <property type="molecule type" value="Genomic_DNA"/>
</dbReference>
<evidence type="ECO:0000256" key="2">
    <source>
        <dbReference type="ARBA" id="ARBA00023015"/>
    </source>
</evidence>
<evidence type="ECO:0000313" key="9">
    <source>
        <dbReference type="Proteomes" id="UP001408789"/>
    </source>
</evidence>
<dbReference type="PANTHER" id="PTHR45855:SF23">
    <property type="entry name" value="TRANSCRIPTION FACTOR MEE8-RELATED"/>
    <property type="match status" value="1"/>
</dbReference>
<evidence type="ECO:0000256" key="1">
    <source>
        <dbReference type="ARBA" id="ARBA00004123"/>
    </source>
</evidence>
<dbReference type="PANTHER" id="PTHR45855">
    <property type="entry name" value="TRANSCRIPTION FACTOR PIF1-RELATED"/>
    <property type="match status" value="1"/>
</dbReference>
<protein>
    <recommendedName>
        <fullName evidence="7">BHLH domain-containing protein</fullName>
    </recommendedName>
</protein>
<dbReference type="InterPro" id="IPR036638">
    <property type="entry name" value="HLH_DNA-bd_sf"/>
</dbReference>
<keyword evidence="3" id="KW-0238">DNA-binding</keyword>
<keyword evidence="5" id="KW-0539">Nucleus</keyword>
<comment type="subcellular location">
    <subcellularLocation>
        <location evidence="1">Nucleus</location>
    </subcellularLocation>
</comment>
<gene>
    <name evidence="8" type="ORF">SSX86_027363</name>
</gene>
<evidence type="ECO:0000256" key="6">
    <source>
        <dbReference type="SAM" id="MobiDB-lite"/>
    </source>
</evidence>
<dbReference type="Pfam" id="PF00010">
    <property type="entry name" value="HLH"/>
    <property type="match status" value="1"/>
</dbReference>
<evidence type="ECO:0000259" key="7">
    <source>
        <dbReference type="PROSITE" id="PS50888"/>
    </source>
</evidence>
<reference evidence="8 9" key="1">
    <citation type="submission" date="2024-04" db="EMBL/GenBank/DDBJ databases">
        <title>The reference genome of an endangered Asteraceae, Deinandra increscens subsp. villosa, native to the Central Coast of California.</title>
        <authorList>
            <person name="Guilliams M."/>
            <person name="Hasenstab-Lehman K."/>
            <person name="Meyer R."/>
            <person name="Mcevoy S."/>
        </authorList>
    </citation>
    <scope>NUCLEOTIDE SEQUENCE [LARGE SCALE GENOMIC DNA]</scope>
    <source>
        <tissue evidence="8">Leaf</tissue>
    </source>
</reference>
<dbReference type="InterPro" id="IPR011598">
    <property type="entry name" value="bHLH_dom"/>
</dbReference>
<evidence type="ECO:0000313" key="8">
    <source>
        <dbReference type="EMBL" id="KAK9056273.1"/>
    </source>
</evidence>
<dbReference type="CDD" id="cd11445">
    <property type="entry name" value="bHLH_AtPIF_like"/>
    <property type="match status" value="1"/>
</dbReference>
<name>A0AAP0CN04_9ASTR</name>
<evidence type="ECO:0000256" key="3">
    <source>
        <dbReference type="ARBA" id="ARBA00023125"/>
    </source>
</evidence>
<feature type="domain" description="BHLH" evidence="7">
    <location>
        <begin position="214"/>
        <end position="263"/>
    </location>
</feature>
<comment type="caution">
    <text evidence="8">The sequence shown here is derived from an EMBL/GenBank/DDBJ whole genome shotgun (WGS) entry which is preliminary data.</text>
</comment>
<feature type="compositionally biased region" description="Polar residues" evidence="6">
    <location>
        <begin position="161"/>
        <end position="181"/>
    </location>
</feature>
<dbReference type="InterPro" id="IPR031066">
    <property type="entry name" value="bHLH_ALC-like_plant"/>
</dbReference>
<keyword evidence="2" id="KW-0805">Transcription regulation</keyword>
<sequence>MNYQRVPSWDLEDVNPNHAIFKLDYEVAELTWENGQLTLHELGTRRVPTKSQPTTSWDQPRTAETLEALVSQATHQLPDVAVGVAGLNESAAMATSDALVPASSKNRNGQAPQRSAKSAGCSTRVASCSGYPSAFMDPTVARGGGGVTVEAVAAGDLGGQRLTSTSTENTSSGRDYSNADNQACHRRTQRETKAVKEKKKEKAKSSTLISKRRRTAALHNQSERQRRDKINQKLKTLQMMVPNSSKTDKSSMLDEVIEYIKQLQSQVNGANTMSMSPMMTSFVMQQQQQQQLHNCLMNSLGMGMRMGMNISGPYNIPPSFHPSAFMNTPYWNNHSTDQVINANTMAGGPMPAFLAPESQPPNMDSYSKMTTLYQQMQNQPGGPFPKK</sequence>
<dbReference type="Gene3D" id="4.10.280.10">
    <property type="entry name" value="Helix-loop-helix DNA-binding domain"/>
    <property type="match status" value="1"/>
</dbReference>
<feature type="compositionally biased region" description="Basic and acidic residues" evidence="6">
    <location>
        <begin position="189"/>
        <end position="204"/>
    </location>
</feature>
<dbReference type="InterPro" id="IPR047265">
    <property type="entry name" value="PIF1-like_bHLH"/>
</dbReference>
<evidence type="ECO:0000256" key="4">
    <source>
        <dbReference type="ARBA" id="ARBA00023163"/>
    </source>
</evidence>
<evidence type="ECO:0000256" key="5">
    <source>
        <dbReference type="ARBA" id="ARBA00023242"/>
    </source>
</evidence>
<dbReference type="SMART" id="SM00353">
    <property type="entry name" value="HLH"/>
    <property type="match status" value="1"/>
</dbReference>
<dbReference type="PROSITE" id="PS50888">
    <property type="entry name" value="BHLH"/>
    <property type="match status" value="1"/>
</dbReference>
<organism evidence="8 9">
    <name type="scientific">Deinandra increscens subsp. villosa</name>
    <dbReference type="NCBI Taxonomy" id="3103831"/>
    <lineage>
        <taxon>Eukaryota</taxon>
        <taxon>Viridiplantae</taxon>
        <taxon>Streptophyta</taxon>
        <taxon>Embryophyta</taxon>
        <taxon>Tracheophyta</taxon>
        <taxon>Spermatophyta</taxon>
        <taxon>Magnoliopsida</taxon>
        <taxon>eudicotyledons</taxon>
        <taxon>Gunneridae</taxon>
        <taxon>Pentapetalae</taxon>
        <taxon>asterids</taxon>
        <taxon>campanulids</taxon>
        <taxon>Asterales</taxon>
        <taxon>Asteraceae</taxon>
        <taxon>Asteroideae</taxon>
        <taxon>Heliantheae alliance</taxon>
        <taxon>Madieae</taxon>
        <taxon>Madiinae</taxon>
        <taxon>Deinandra</taxon>
    </lineage>
</organism>
<keyword evidence="9" id="KW-1185">Reference proteome</keyword>
<dbReference type="AlphaFoldDB" id="A0AAP0CN04"/>
<dbReference type="GO" id="GO:0005634">
    <property type="term" value="C:nucleus"/>
    <property type="evidence" value="ECO:0007669"/>
    <property type="project" value="UniProtKB-SubCell"/>
</dbReference>
<feature type="region of interest" description="Disordered" evidence="6">
    <location>
        <begin position="159"/>
        <end position="228"/>
    </location>
</feature>
<dbReference type="GO" id="GO:0046983">
    <property type="term" value="F:protein dimerization activity"/>
    <property type="evidence" value="ECO:0007669"/>
    <property type="project" value="InterPro"/>
</dbReference>
<dbReference type="GO" id="GO:0003677">
    <property type="term" value="F:DNA binding"/>
    <property type="evidence" value="ECO:0007669"/>
    <property type="project" value="UniProtKB-KW"/>
</dbReference>
<proteinExistence type="predicted"/>
<accession>A0AAP0CN04</accession>
<dbReference type="SUPFAM" id="SSF47459">
    <property type="entry name" value="HLH, helix-loop-helix DNA-binding domain"/>
    <property type="match status" value="1"/>
</dbReference>
<dbReference type="Proteomes" id="UP001408789">
    <property type="component" value="Unassembled WGS sequence"/>
</dbReference>